<protein>
    <recommendedName>
        <fullName evidence="3">Pyrimidine dimer DNA glycosylase /DNA-(Apurinic or apyrimidinic site) lyase</fullName>
    </recommendedName>
</protein>
<evidence type="ECO:0000313" key="1">
    <source>
        <dbReference type="EMBL" id="SFJ22527.1"/>
    </source>
</evidence>
<dbReference type="Proteomes" id="UP000198670">
    <property type="component" value="Unassembled WGS sequence"/>
</dbReference>
<organism evidence="1 2">
    <name type="scientific">Parapedobacter indicus</name>
    <dbReference type="NCBI Taxonomy" id="1477437"/>
    <lineage>
        <taxon>Bacteria</taxon>
        <taxon>Pseudomonadati</taxon>
        <taxon>Bacteroidota</taxon>
        <taxon>Sphingobacteriia</taxon>
        <taxon>Sphingobacteriales</taxon>
        <taxon>Sphingobacteriaceae</taxon>
        <taxon>Parapedobacter</taxon>
    </lineage>
</organism>
<dbReference type="EMBL" id="FOQO01000008">
    <property type="protein sequence ID" value="SFJ22527.1"/>
    <property type="molecule type" value="Genomic_DNA"/>
</dbReference>
<sequence>MRIWSLHPKYLDAKGLVALWREALLAKHVLEGKTKGYTLHPQLWRFRRSSEPIASINRYLAVVYDEAVLRGYCFDRNKVDWDFHAPAMSVTTGQMRYETEHLLNKLKQRDPEHYRSLVSLASLDPHPMFSLEEGDIAHWEVVK</sequence>
<name>A0A1I3PMI0_9SPHI</name>
<evidence type="ECO:0000313" key="2">
    <source>
        <dbReference type="Proteomes" id="UP000198670"/>
    </source>
</evidence>
<proteinExistence type="predicted"/>
<reference evidence="1 2" key="1">
    <citation type="submission" date="2016-10" db="EMBL/GenBank/DDBJ databases">
        <authorList>
            <person name="de Groot N.N."/>
        </authorList>
    </citation>
    <scope>NUCLEOTIDE SEQUENCE [LARGE SCALE GENOMIC DNA]</scope>
    <source>
        <strain evidence="1 2">RK1</strain>
    </source>
</reference>
<dbReference type="RefSeq" id="WP_090628595.1">
    <property type="nucleotide sequence ID" value="NZ_FOQO01000008.1"/>
</dbReference>
<evidence type="ECO:0008006" key="3">
    <source>
        <dbReference type="Google" id="ProtNLM"/>
    </source>
</evidence>
<dbReference type="OrthoDB" id="9782576at2"/>
<gene>
    <name evidence="1" type="ORF">SAMN05444682_10891</name>
</gene>
<dbReference type="STRING" id="1477437.SAMN05444682_10891"/>
<accession>A0A1I3PMI0</accession>
<keyword evidence="2" id="KW-1185">Reference proteome</keyword>
<dbReference type="AlphaFoldDB" id="A0A1I3PMI0"/>
<dbReference type="InterPro" id="IPR004260">
    <property type="entry name" value="Pyr-dimer_DNA_glycosylase"/>
</dbReference>
<dbReference type="Pfam" id="PF03013">
    <property type="entry name" value="Pyr_excise"/>
    <property type="match status" value="1"/>
</dbReference>